<proteinExistence type="predicted"/>
<gene>
    <name evidence="1" type="ORF">AAEO56_07015</name>
</gene>
<keyword evidence="2" id="KW-1185">Reference proteome</keyword>
<name>A0ABU9HV28_9FLAO</name>
<dbReference type="Proteomes" id="UP001464555">
    <property type="component" value="Unassembled WGS sequence"/>
</dbReference>
<dbReference type="EMBL" id="JBBYHR010000003">
    <property type="protein sequence ID" value="MEL1244006.1"/>
    <property type="molecule type" value="Genomic_DNA"/>
</dbReference>
<evidence type="ECO:0000313" key="2">
    <source>
        <dbReference type="Proteomes" id="UP001464555"/>
    </source>
</evidence>
<dbReference type="Gene3D" id="1.20.120.330">
    <property type="entry name" value="Nucleotidyltransferases domain 2"/>
    <property type="match status" value="1"/>
</dbReference>
<evidence type="ECO:0008006" key="3">
    <source>
        <dbReference type="Google" id="ProtNLM"/>
    </source>
</evidence>
<sequence length="286" mass="33536">MEYTITIPENHPEQQELKKVIKALLDFLPLHSIYLSLNDNSFSPNFIITLRLSKELEIDAVDVKPFVSRLFRNYPKFSYTLFEHWWTVDLWDAGSLFLMNHATGDKLAYSLDLSHKAFRLKNNKETRRRIRNAKKEYAILDGYAYNCSIYSKWLRQAGNYLLAAFHVHQAMKFSFQKAELILMGEYLASQGLEEHQLYLAEFYPEFGVFFDNQNKDEYAILKQLDNSYRIVLHNKKNKQDFTEEMIAIATTKSVQISTKAHAIFEGSVTECKRKMKNIEPKNHPLS</sequence>
<evidence type="ECO:0000313" key="1">
    <source>
        <dbReference type="EMBL" id="MEL1244006.1"/>
    </source>
</evidence>
<organism evidence="1 2">
    <name type="scientific">Flavobacterium arundinis</name>
    <dbReference type="NCBI Taxonomy" id="3139143"/>
    <lineage>
        <taxon>Bacteria</taxon>
        <taxon>Pseudomonadati</taxon>
        <taxon>Bacteroidota</taxon>
        <taxon>Flavobacteriia</taxon>
        <taxon>Flavobacteriales</taxon>
        <taxon>Flavobacteriaceae</taxon>
        <taxon>Flavobacterium</taxon>
    </lineage>
</organism>
<reference evidence="1 2" key="1">
    <citation type="submission" date="2024-04" db="EMBL/GenBank/DDBJ databases">
        <title>Flavobacterium sp. DGU11 16S ribosomal RNA gene Genome sequencing and assembly.</title>
        <authorList>
            <person name="Park S."/>
        </authorList>
    </citation>
    <scope>NUCLEOTIDE SEQUENCE [LARGE SCALE GENOMIC DNA]</scope>
    <source>
        <strain evidence="1 2">DGU11</strain>
    </source>
</reference>
<dbReference type="RefSeq" id="WP_341696318.1">
    <property type="nucleotide sequence ID" value="NZ_JBBYHR010000003.1"/>
</dbReference>
<accession>A0ABU9HV28</accession>
<comment type="caution">
    <text evidence="1">The sequence shown here is derived from an EMBL/GenBank/DDBJ whole genome shotgun (WGS) entry which is preliminary data.</text>
</comment>
<protein>
    <recommendedName>
        <fullName evidence="3">HEPN domain-containing protein</fullName>
    </recommendedName>
</protein>